<evidence type="ECO:0000313" key="2">
    <source>
        <dbReference type="Proteomes" id="UP000199111"/>
    </source>
</evidence>
<dbReference type="AlphaFoldDB" id="A0A1I4BV95"/>
<dbReference type="EMBL" id="FOQY01000033">
    <property type="protein sequence ID" value="SFK72077.1"/>
    <property type="molecule type" value="Genomic_DNA"/>
</dbReference>
<proteinExistence type="predicted"/>
<dbReference type="GeneID" id="96302317"/>
<organism evidence="1 2">
    <name type="scientific">Streptosporangium canum</name>
    <dbReference type="NCBI Taxonomy" id="324952"/>
    <lineage>
        <taxon>Bacteria</taxon>
        <taxon>Bacillati</taxon>
        <taxon>Actinomycetota</taxon>
        <taxon>Actinomycetes</taxon>
        <taxon>Streptosporangiales</taxon>
        <taxon>Streptosporangiaceae</taxon>
        <taxon>Streptosporangium</taxon>
    </lineage>
</organism>
<name>A0A1I4BV95_9ACTN</name>
<dbReference type="RefSeq" id="WP_093890880.1">
    <property type="nucleotide sequence ID" value="NZ_FOQY01000033.1"/>
</dbReference>
<accession>A0A1I4BV95</accession>
<keyword evidence="2" id="KW-1185">Reference proteome</keyword>
<dbReference type="Proteomes" id="UP000199111">
    <property type="component" value="Unassembled WGS sequence"/>
</dbReference>
<sequence>MMKRDDTAQGVECVAVDLSVVEDLCTTFTTHADVGTVASLIGAVPLAVDYRSPEALTSSTATIIRWGDGILITHPYYGDECARQEVMSVLSRDGHLAVCLVWGGALSLWRKTHSRMDPWYEAGASLAYFAYAADGRLEVGFDPYDFDSAAPSVRCGWNTGAVDVYLHDLDFTPLQVVTQQSGSSLRPGRHTISRHKYACVTLMERIAGATFPADVERPDSPDAGFTVASPVPAMSDAEFAHFMGPPQS</sequence>
<reference evidence="2" key="1">
    <citation type="submission" date="2016-10" db="EMBL/GenBank/DDBJ databases">
        <authorList>
            <person name="Varghese N."/>
            <person name="Submissions S."/>
        </authorList>
    </citation>
    <scope>NUCLEOTIDE SEQUENCE [LARGE SCALE GENOMIC DNA]</scope>
    <source>
        <strain evidence="2">CGMCC 4.2126</strain>
    </source>
</reference>
<evidence type="ECO:0000313" key="1">
    <source>
        <dbReference type="EMBL" id="SFK72077.1"/>
    </source>
</evidence>
<gene>
    <name evidence="1" type="ORF">SAMN05216275_13330</name>
</gene>
<protein>
    <submittedName>
        <fullName evidence="1">Uncharacterized protein</fullName>
    </submittedName>
</protein>